<evidence type="ECO:0000313" key="1">
    <source>
        <dbReference type="EMBL" id="MEP0865282.1"/>
    </source>
</evidence>
<organism evidence="1 2">
    <name type="scientific">Funiculus sociatus GB2-A5</name>
    <dbReference type="NCBI Taxonomy" id="2933946"/>
    <lineage>
        <taxon>Bacteria</taxon>
        <taxon>Bacillati</taxon>
        <taxon>Cyanobacteriota</taxon>
        <taxon>Cyanophyceae</taxon>
        <taxon>Coleofasciculales</taxon>
        <taxon>Coleofasciculaceae</taxon>
        <taxon>Funiculus</taxon>
    </lineage>
</organism>
<dbReference type="RefSeq" id="WP_190419766.1">
    <property type="nucleotide sequence ID" value="NZ_JAMPKK010000024.1"/>
</dbReference>
<name>A0ABV0JRK9_9CYAN</name>
<gene>
    <name evidence="1" type="ORF">NDI37_12470</name>
</gene>
<evidence type="ECO:0000313" key="2">
    <source>
        <dbReference type="Proteomes" id="UP001442494"/>
    </source>
</evidence>
<proteinExistence type="predicted"/>
<accession>A0ABV0JRK9</accession>
<reference evidence="1 2" key="1">
    <citation type="submission" date="2022-04" db="EMBL/GenBank/DDBJ databases">
        <title>Positive selection, recombination, and allopatry shape intraspecific diversity of widespread and dominant cyanobacteria.</title>
        <authorList>
            <person name="Wei J."/>
            <person name="Shu W."/>
            <person name="Hu C."/>
        </authorList>
    </citation>
    <scope>NUCLEOTIDE SEQUENCE [LARGE SCALE GENOMIC DNA]</scope>
    <source>
        <strain evidence="1 2">GB2-A5</strain>
    </source>
</reference>
<dbReference type="EMBL" id="JAMPKK010000024">
    <property type="protein sequence ID" value="MEP0865282.1"/>
    <property type="molecule type" value="Genomic_DNA"/>
</dbReference>
<protein>
    <recommendedName>
        <fullName evidence="3">Transposase</fullName>
    </recommendedName>
</protein>
<evidence type="ECO:0008006" key="3">
    <source>
        <dbReference type="Google" id="ProtNLM"/>
    </source>
</evidence>
<sequence>MNFVIWIAFATEKYLELFAEKFPEDSHVIQLDNGPLHQALDLAIPENVAFLF</sequence>
<comment type="caution">
    <text evidence="1">The sequence shown here is derived from an EMBL/GenBank/DDBJ whole genome shotgun (WGS) entry which is preliminary data.</text>
</comment>
<dbReference type="Proteomes" id="UP001442494">
    <property type="component" value="Unassembled WGS sequence"/>
</dbReference>
<keyword evidence="2" id="KW-1185">Reference proteome</keyword>